<proteinExistence type="predicted"/>
<keyword evidence="2" id="KW-1185">Reference proteome</keyword>
<dbReference type="AlphaFoldDB" id="A0A8X6U186"/>
<protein>
    <submittedName>
        <fullName evidence="1">Uncharacterized protein</fullName>
    </submittedName>
</protein>
<organism evidence="1 2">
    <name type="scientific">Nephila pilipes</name>
    <name type="common">Giant wood spider</name>
    <name type="synonym">Nephila maculata</name>
    <dbReference type="NCBI Taxonomy" id="299642"/>
    <lineage>
        <taxon>Eukaryota</taxon>
        <taxon>Metazoa</taxon>
        <taxon>Ecdysozoa</taxon>
        <taxon>Arthropoda</taxon>
        <taxon>Chelicerata</taxon>
        <taxon>Arachnida</taxon>
        <taxon>Araneae</taxon>
        <taxon>Araneomorphae</taxon>
        <taxon>Entelegynae</taxon>
        <taxon>Araneoidea</taxon>
        <taxon>Nephilidae</taxon>
        <taxon>Nephila</taxon>
    </lineage>
</organism>
<dbReference type="EMBL" id="BMAW01068493">
    <property type="protein sequence ID" value="GFT64753.1"/>
    <property type="molecule type" value="Genomic_DNA"/>
</dbReference>
<name>A0A8X6U186_NEPPI</name>
<comment type="caution">
    <text evidence="1">The sequence shown here is derived from an EMBL/GenBank/DDBJ whole genome shotgun (WGS) entry which is preliminary data.</text>
</comment>
<sequence length="104" mass="12280">MRRNDHSISGEFDIYHGRYYLLSSFRTNFFGNYLIVNRSLSRRKIESTETLLPFLIAQQSSGATLLDRFAEFQEPDTSPCFEIRQLPNFFNMIWNKYTPKALLS</sequence>
<evidence type="ECO:0000313" key="1">
    <source>
        <dbReference type="EMBL" id="GFT64753.1"/>
    </source>
</evidence>
<accession>A0A8X6U186</accession>
<reference evidence="1" key="1">
    <citation type="submission" date="2020-08" db="EMBL/GenBank/DDBJ databases">
        <title>Multicomponent nature underlies the extraordinary mechanical properties of spider dragline silk.</title>
        <authorList>
            <person name="Kono N."/>
            <person name="Nakamura H."/>
            <person name="Mori M."/>
            <person name="Yoshida Y."/>
            <person name="Ohtoshi R."/>
            <person name="Malay A.D."/>
            <person name="Moran D.A.P."/>
            <person name="Tomita M."/>
            <person name="Numata K."/>
            <person name="Arakawa K."/>
        </authorList>
    </citation>
    <scope>NUCLEOTIDE SEQUENCE</scope>
</reference>
<evidence type="ECO:0000313" key="2">
    <source>
        <dbReference type="Proteomes" id="UP000887013"/>
    </source>
</evidence>
<gene>
    <name evidence="1" type="ORF">NPIL_177291</name>
</gene>
<dbReference type="Proteomes" id="UP000887013">
    <property type="component" value="Unassembled WGS sequence"/>
</dbReference>